<dbReference type="RefSeq" id="WP_025694236.1">
    <property type="nucleotide sequence ID" value="NZ_ASQQ01000093.1"/>
</dbReference>
<dbReference type="AlphaFoldDB" id="A0A0F7FFR2"/>
<feature type="binding site" description="axial binding residue" evidence="8">
    <location>
        <position position="156"/>
    </location>
    <ligand>
        <name>heme</name>
        <dbReference type="ChEBI" id="CHEBI:30413"/>
    </ligand>
    <ligandPart>
        <name>Fe</name>
        <dbReference type="ChEBI" id="CHEBI:18248"/>
    </ligandPart>
</feature>
<evidence type="ECO:0000256" key="9">
    <source>
        <dbReference type="SAM" id="Phobius"/>
    </source>
</evidence>
<feature type="transmembrane region" description="Helical" evidence="9">
    <location>
        <begin position="182"/>
        <end position="202"/>
    </location>
</feature>
<dbReference type="NCBIfam" id="TIGR02046">
    <property type="entry name" value="sdhC_b558_fam"/>
    <property type="match status" value="1"/>
</dbReference>
<dbReference type="HOGENOM" id="CLU_078991_0_0_9"/>
<dbReference type="SUPFAM" id="SSF81343">
    <property type="entry name" value="Fumarate reductase respiratory complex transmembrane subunits"/>
    <property type="match status" value="1"/>
</dbReference>
<dbReference type="OrthoDB" id="9789209at2"/>
<dbReference type="CDD" id="cd03497">
    <property type="entry name" value="SQR_TypeB_1_TM"/>
    <property type="match status" value="1"/>
</dbReference>
<dbReference type="InterPro" id="IPR016002">
    <property type="entry name" value="Succ_DH_cyt_b558_Firmicute"/>
</dbReference>
<evidence type="ECO:0000256" key="8">
    <source>
        <dbReference type="PIRSR" id="PIRSR000170-1"/>
    </source>
</evidence>
<keyword evidence="3 9" id="KW-0812">Transmembrane</keyword>
<evidence type="ECO:0000256" key="3">
    <source>
        <dbReference type="ARBA" id="ARBA00022692"/>
    </source>
</evidence>
<evidence type="ECO:0000256" key="2">
    <source>
        <dbReference type="ARBA" id="ARBA00022617"/>
    </source>
</evidence>
<evidence type="ECO:0000256" key="6">
    <source>
        <dbReference type="ARBA" id="ARBA00023004"/>
    </source>
</evidence>
<feature type="transmembrane region" description="Helical" evidence="9">
    <location>
        <begin position="143"/>
        <end position="170"/>
    </location>
</feature>
<proteinExistence type="predicted"/>
<reference evidence="10 11" key="2">
    <citation type="journal article" date="2016" name="Genome Announc.">
        <title>Genome Sequence of a Gram-Positive Diazotroph, Paenibacillus durus Type Strain ATCC 35681.</title>
        <authorList>
            <person name="Halim M.A."/>
            <person name="Rahman A.Y."/>
            <person name="Sim K.S."/>
            <person name="Yam H.C."/>
            <person name="Rahim A.A."/>
            <person name="Ghazali A.H."/>
            <person name="Najimudin N."/>
        </authorList>
    </citation>
    <scope>NUCLEOTIDE SEQUENCE [LARGE SCALE GENOMIC DNA]</scope>
    <source>
        <strain evidence="10 11">ATCC 35681</strain>
    </source>
</reference>
<dbReference type="Proteomes" id="UP000034189">
    <property type="component" value="Chromosome"/>
</dbReference>
<keyword evidence="4 8" id="KW-0479">Metal-binding</keyword>
<keyword evidence="5 9" id="KW-1133">Transmembrane helix</keyword>
<feature type="binding site" description="axial binding residue" evidence="8">
    <location>
        <position position="68"/>
    </location>
    <ligand>
        <name>heme</name>
        <dbReference type="ChEBI" id="CHEBI:30413"/>
    </ligand>
    <ligandPart>
        <name>Fe</name>
        <dbReference type="ChEBI" id="CHEBI:18248"/>
    </ligandPart>
</feature>
<feature type="transmembrane region" description="Helical" evidence="9">
    <location>
        <begin position="95"/>
        <end position="113"/>
    </location>
</feature>
<feature type="binding site" description="axial binding residue" evidence="8">
    <location>
        <position position="25"/>
    </location>
    <ligand>
        <name>heme</name>
        <dbReference type="ChEBI" id="CHEBI:30413"/>
    </ligand>
    <ligandPart>
        <name>Fe</name>
        <dbReference type="ChEBI" id="CHEBI:18248"/>
    </ligandPart>
</feature>
<gene>
    <name evidence="10" type="ORF">VK70_17065</name>
</gene>
<feature type="transmembrane region" description="Helical" evidence="9">
    <location>
        <begin position="52"/>
        <end position="74"/>
    </location>
</feature>
<keyword evidence="7 9" id="KW-0472">Membrane</keyword>
<keyword evidence="6 8" id="KW-0408">Iron</keyword>
<evidence type="ECO:0000256" key="5">
    <source>
        <dbReference type="ARBA" id="ARBA00022989"/>
    </source>
</evidence>
<reference evidence="10 11" key="1">
    <citation type="submission" date="2015-03" db="EMBL/GenBank/DDBJ databases">
        <authorList>
            <person name="Abdul Halim M."/>
        </authorList>
    </citation>
    <scope>NUCLEOTIDE SEQUENCE [LARGE SCALE GENOMIC DNA]</scope>
    <source>
        <strain evidence="10 11">ATCC 35681</strain>
    </source>
</reference>
<dbReference type="PATRIC" id="fig|1333534.5.peg.3758"/>
<sequence length="222" mass="25524">MRGFYSRKIHSLLGVIPLAFFFIEHMLTNFSAVEKGAAGFKESVLWLNSLPLVFFLELLFIWVPLLYHGVYGLYIAYQSKPNLNRYNLERNWRYTFQRVSGIVTFIFIIWHLYETRVQVALGNVTHEELGGVMHDIVTQPLWLAFYIVGIVAACFHFANGLWSFLVSWGITVGPRSQRVSSYLCMGLFVLVTFMFLLSLVTFRDSDFKTAEAIAQAVNTVIQ</sequence>
<dbReference type="PIRSF" id="PIRSF000170">
    <property type="entry name" value="Succ_dh_cyt_b558"/>
    <property type="match status" value="1"/>
</dbReference>
<feature type="binding site" description="axial binding residue" evidence="8">
    <location>
        <position position="111"/>
    </location>
    <ligand>
        <name>heme</name>
        <dbReference type="ChEBI" id="CHEBI:30413"/>
    </ligand>
    <ligandPart>
        <name>Fe</name>
        <dbReference type="ChEBI" id="CHEBI:18248"/>
    </ligandPart>
</feature>
<evidence type="ECO:0000313" key="11">
    <source>
        <dbReference type="Proteomes" id="UP000034189"/>
    </source>
</evidence>
<evidence type="ECO:0000256" key="1">
    <source>
        <dbReference type="ARBA" id="ARBA00004370"/>
    </source>
</evidence>
<evidence type="ECO:0000256" key="7">
    <source>
        <dbReference type="ARBA" id="ARBA00023136"/>
    </source>
</evidence>
<dbReference type="InterPro" id="IPR011138">
    <property type="entry name" value="Cytochrome_b-558"/>
</dbReference>
<dbReference type="InterPro" id="IPR034804">
    <property type="entry name" value="SQR/QFR_C/D"/>
</dbReference>
<dbReference type="InterPro" id="IPR000701">
    <property type="entry name" value="SuccDH_FuR_B_TM-su"/>
</dbReference>
<comment type="subcellular location">
    <subcellularLocation>
        <location evidence="1">Membrane</location>
    </subcellularLocation>
</comment>
<keyword evidence="2 8" id="KW-0349">Heme</keyword>
<feature type="transmembrane region" description="Helical" evidence="9">
    <location>
        <begin position="12"/>
        <end position="32"/>
    </location>
</feature>
<dbReference type="GO" id="GO:0016020">
    <property type="term" value="C:membrane"/>
    <property type="evidence" value="ECO:0007669"/>
    <property type="project" value="UniProtKB-SubCell"/>
</dbReference>
<dbReference type="Pfam" id="PF01127">
    <property type="entry name" value="Sdh_cyt"/>
    <property type="match status" value="1"/>
</dbReference>
<dbReference type="GO" id="GO:0046872">
    <property type="term" value="F:metal ion binding"/>
    <property type="evidence" value="ECO:0007669"/>
    <property type="project" value="UniProtKB-KW"/>
</dbReference>
<name>A0A0F7FFR2_PAEDU</name>
<dbReference type="EMBL" id="CP011114">
    <property type="protein sequence ID" value="AKG37823.1"/>
    <property type="molecule type" value="Genomic_DNA"/>
</dbReference>
<organism evidence="10 11">
    <name type="scientific">Paenibacillus durus ATCC 35681</name>
    <dbReference type="NCBI Taxonomy" id="1333534"/>
    <lineage>
        <taxon>Bacteria</taxon>
        <taxon>Bacillati</taxon>
        <taxon>Bacillota</taxon>
        <taxon>Bacilli</taxon>
        <taxon>Bacillales</taxon>
        <taxon>Paenibacillaceae</taxon>
        <taxon>Paenibacillus</taxon>
    </lineage>
</organism>
<protein>
    <submittedName>
        <fullName evidence="10">Succinate dehydrogenase</fullName>
    </submittedName>
</protein>
<evidence type="ECO:0000313" key="10">
    <source>
        <dbReference type="EMBL" id="AKG37823.1"/>
    </source>
</evidence>
<evidence type="ECO:0000256" key="4">
    <source>
        <dbReference type="ARBA" id="ARBA00022723"/>
    </source>
</evidence>
<dbReference type="Gene3D" id="1.20.1300.10">
    <property type="entry name" value="Fumarate reductase/succinate dehydrogenase, transmembrane subunit"/>
    <property type="match status" value="1"/>
</dbReference>
<accession>A0A0F7FFR2</accession>